<organism evidence="1 2">
    <name type="scientific">Ectobacillus ponti</name>
    <dbReference type="NCBI Taxonomy" id="2961894"/>
    <lineage>
        <taxon>Bacteria</taxon>
        <taxon>Bacillati</taxon>
        <taxon>Bacillota</taxon>
        <taxon>Bacilli</taxon>
        <taxon>Bacillales</taxon>
        <taxon>Bacillaceae</taxon>
        <taxon>Ectobacillus</taxon>
    </lineage>
</organism>
<accession>A0AA42BQS7</accession>
<keyword evidence="2" id="KW-1185">Reference proteome</keyword>
<dbReference type="EMBL" id="JANCLT010000012">
    <property type="protein sequence ID" value="MCP8970585.1"/>
    <property type="molecule type" value="Genomic_DNA"/>
</dbReference>
<proteinExistence type="predicted"/>
<reference evidence="1" key="1">
    <citation type="submission" date="2022-07" db="EMBL/GenBank/DDBJ databases">
        <authorList>
            <person name="Li W.-J."/>
            <person name="Deng Q.-Q."/>
        </authorList>
    </citation>
    <scope>NUCLEOTIDE SEQUENCE</scope>
    <source>
        <strain evidence="1">SYSU M60031</strain>
    </source>
</reference>
<dbReference type="AlphaFoldDB" id="A0AA42BQS7"/>
<name>A0AA42BQS7_9BACI</name>
<dbReference type="Proteomes" id="UP001156102">
    <property type="component" value="Unassembled WGS sequence"/>
</dbReference>
<comment type="caution">
    <text evidence="1">The sequence shown here is derived from an EMBL/GenBank/DDBJ whole genome shotgun (WGS) entry which is preliminary data.</text>
</comment>
<protein>
    <submittedName>
        <fullName evidence="1">Uncharacterized protein</fullName>
    </submittedName>
</protein>
<gene>
    <name evidence="1" type="ORF">NK662_18870</name>
</gene>
<dbReference type="RefSeq" id="WP_254760500.1">
    <property type="nucleotide sequence ID" value="NZ_JANCLT010000012.1"/>
</dbReference>
<sequence>MKDRPQYRHLNEVGCLYPAEQLQDLYDQAQDPDELEAILCHLHQYDVADDFRYLHITDLIQRYREEEEL</sequence>
<evidence type="ECO:0000313" key="2">
    <source>
        <dbReference type="Proteomes" id="UP001156102"/>
    </source>
</evidence>
<evidence type="ECO:0000313" key="1">
    <source>
        <dbReference type="EMBL" id="MCP8970585.1"/>
    </source>
</evidence>